<sequence>MNYQELLHLHQCIHDLVQHIELYHYAIHEDSKHKASYRQRIVDYVETERERLNQLSPSTLTFYHHKYLHHLNYLADHPLDELQAGHKSAYIVDTQRQFLSLYHQIHAVLFD</sequence>
<evidence type="ECO:0000313" key="2">
    <source>
        <dbReference type="Proteomes" id="UP000235748"/>
    </source>
</evidence>
<gene>
    <name evidence="1" type="ORF">CJ235_09265</name>
</gene>
<dbReference type="GeneID" id="42043273"/>
<reference evidence="1 2" key="1">
    <citation type="submission" date="2017-09" db="EMBL/GenBank/DDBJ databases">
        <title>Bacterial strain isolated from the female urinary microbiota.</title>
        <authorList>
            <person name="Thomas-White K."/>
            <person name="Kumar N."/>
            <person name="Forster S."/>
            <person name="Putonti C."/>
            <person name="Lawley T."/>
            <person name="Wolfe A.J."/>
        </authorList>
    </citation>
    <scope>NUCLEOTIDE SEQUENCE [LARGE SCALE GENOMIC DNA]</scope>
    <source>
        <strain evidence="1 2">UMB0834</strain>
    </source>
</reference>
<comment type="caution">
    <text evidence="1">The sequence shown here is derived from an EMBL/GenBank/DDBJ whole genome shotgun (WGS) entry which is preliminary data.</text>
</comment>
<dbReference type="STRING" id="170573.GCA_001076995_02052"/>
<evidence type="ECO:0008006" key="3">
    <source>
        <dbReference type="Google" id="ProtNLM"/>
    </source>
</evidence>
<dbReference type="KEGG" id="spet:CEP67_05465"/>
<dbReference type="Proteomes" id="UP000235748">
    <property type="component" value="Unassembled WGS sequence"/>
</dbReference>
<dbReference type="AlphaFoldDB" id="A0A1Z3U0F2"/>
<dbReference type="RefSeq" id="WP_002471337.1">
    <property type="nucleotide sequence ID" value="NZ_CP022096.2"/>
</dbReference>
<protein>
    <recommendedName>
        <fullName evidence="3">DUF1798 domain-containing protein</fullName>
    </recommendedName>
</protein>
<evidence type="ECO:0000313" key="1">
    <source>
        <dbReference type="EMBL" id="PMC18009.1"/>
    </source>
</evidence>
<proteinExistence type="predicted"/>
<organism evidence="1 2">
    <name type="scientific">Staphylococcus pettenkoferi</name>
    <dbReference type="NCBI Taxonomy" id="170573"/>
    <lineage>
        <taxon>Bacteria</taxon>
        <taxon>Bacillati</taxon>
        <taxon>Bacillota</taxon>
        <taxon>Bacilli</taxon>
        <taxon>Bacillales</taxon>
        <taxon>Staphylococcaceae</taxon>
        <taxon>Staphylococcus</taxon>
    </lineage>
</organism>
<accession>A0A1Z3U0F2</accession>
<dbReference type="EMBL" id="PNGG01000005">
    <property type="protein sequence ID" value="PMC18009.1"/>
    <property type="molecule type" value="Genomic_DNA"/>
</dbReference>
<name>A0A1Z3U0F2_9STAP</name>